<gene>
    <name evidence="8 10" type="primary">queE</name>
    <name evidence="10" type="ORF">CLTEP_16400</name>
</gene>
<keyword evidence="11" id="KW-1185">Reference proteome</keyword>
<keyword evidence="5 8" id="KW-0408">Iron</keyword>
<feature type="binding site" evidence="8">
    <location>
        <begin position="12"/>
        <end position="14"/>
    </location>
    <ligand>
        <name>substrate</name>
    </ligand>
</feature>
<keyword evidence="7 8" id="KW-0456">Lyase</keyword>
<dbReference type="Proteomes" id="UP000075531">
    <property type="component" value="Unassembled WGS sequence"/>
</dbReference>
<evidence type="ECO:0000256" key="1">
    <source>
        <dbReference type="ARBA" id="ARBA00022485"/>
    </source>
</evidence>
<name>A0A151B428_9CLOT</name>
<keyword evidence="4 8" id="KW-0460">Magnesium</keyword>
<dbReference type="PANTHER" id="PTHR42836">
    <property type="entry name" value="7-CARBOXY-7-DEAZAGUANINE SYNTHASE"/>
    <property type="match status" value="1"/>
</dbReference>
<dbReference type="InterPro" id="IPR024924">
    <property type="entry name" value="7-CO-7-deazaguanine_synth-like"/>
</dbReference>
<dbReference type="SUPFAM" id="SSF102114">
    <property type="entry name" value="Radical SAM enzymes"/>
    <property type="match status" value="1"/>
</dbReference>
<evidence type="ECO:0000256" key="5">
    <source>
        <dbReference type="ARBA" id="ARBA00023004"/>
    </source>
</evidence>
<feature type="binding site" evidence="8">
    <location>
        <position position="27"/>
    </location>
    <ligand>
        <name>substrate</name>
    </ligand>
</feature>
<evidence type="ECO:0000256" key="8">
    <source>
        <dbReference type="HAMAP-Rule" id="MF_00917"/>
    </source>
</evidence>
<proteinExistence type="inferred from homology"/>
<organism evidence="10 11">
    <name type="scientific">Clostridium tepidiprofundi DSM 19306</name>
    <dbReference type="NCBI Taxonomy" id="1121338"/>
    <lineage>
        <taxon>Bacteria</taxon>
        <taxon>Bacillati</taxon>
        <taxon>Bacillota</taxon>
        <taxon>Clostridia</taxon>
        <taxon>Eubacteriales</taxon>
        <taxon>Clostridiaceae</taxon>
        <taxon>Clostridium</taxon>
    </lineage>
</organism>
<comment type="cofactor">
    <cofactor evidence="8">
        <name>Mg(2+)</name>
        <dbReference type="ChEBI" id="CHEBI:18420"/>
    </cofactor>
</comment>
<comment type="cofactor">
    <cofactor evidence="8">
        <name>S-adenosyl-L-methionine</name>
        <dbReference type="ChEBI" id="CHEBI:59789"/>
    </cofactor>
    <text evidence="8">Binds 1 S-adenosyl-L-methionine per subunit.</text>
</comment>
<dbReference type="NCBIfam" id="TIGR03963">
    <property type="entry name" value="rSAM_QueE_Clost"/>
    <property type="match status" value="1"/>
</dbReference>
<feature type="binding site" evidence="8">
    <location>
        <position position="31"/>
    </location>
    <ligand>
        <name>[4Fe-4S] cluster</name>
        <dbReference type="ChEBI" id="CHEBI:49883"/>
        <note>4Fe-4S-S-AdoMet</note>
    </ligand>
</feature>
<dbReference type="PIRSF" id="PIRSF000370">
    <property type="entry name" value="QueE"/>
    <property type="match status" value="1"/>
</dbReference>
<keyword evidence="3 8" id="KW-0479">Metal-binding</keyword>
<feature type="binding site" evidence="8">
    <location>
        <begin position="37"/>
        <end position="39"/>
    </location>
    <ligand>
        <name>S-adenosyl-L-methionine</name>
        <dbReference type="ChEBI" id="CHEBI:59789"/>
    </ligand>
</feature>
<dbReference type="EMBL" id="LTBA01000017">
    <property type="protein sequence ID" value="KYH34407.1"/>
    <property type="molecule type" value="Genomic_DNA"/>
</dbReference>
<dbReference type="SFLD" id="SFLDS00029">
    <property type="entry name" value="Radical_SAM"/>
    <property type="match status" value="1"/>
</dbReference>
<dbReference type="PROSITE" id="PS51918">
    <property type="entry name" value="RADICAL_SAM"/>
    <property type="match status" value="1"/>
</dbReference>
<dbReference type="UniPathway" id="UPA00391"/>
<dbReference type="CDD" id="cd01335">
    <property type="entry name" value="Radical_SAM"/>
    <property type="match status" value="1"/>
</dbReference>
<comment type="caution">
    <text evidence="10">The sequence shown here is derived from an EMBL/GenBank/DDBJ whole genome shotgun (WGS) entry which is preliminary data.</text>
</comment>
<evidence type="ECO:0000256" key="7">
    <source>
        <dbReference type="ARBA" id="ARBA00023239"/>
    </source>
</evidence>
<dbReference type="InterPro" id="IPR013785">
    <property type="entry name" value="Aldolase_TIM"/>
</dbReference>
<evidence type="ECO:0000256" key="3">
    <source>
        <dbReference type="ARBA" id="ARBA00022723"/>
    </source>
</evidence>
<feature type="binding site" evidence="8">
    <location>
        <position position="40"/>
    </location>
    <ligand>
        <name>Mg(2+)</name>
        <dbReference type="ChEBI" id="CHEBI:18420"/>
    </ligand>
</feature>
<dbReference type="GO" id="GO:0008616">
    <property type="term" value="P:tRNA queuosine(34) biosynthetic process"/>
    <property type="evidence" value="ECO:0007669"/>
    <property type="project" value="UniProtKB-UniRule"/>
</dbReference>
<keyword evidence="1 8" id="KW-0004">4Fe-4S</keyword>
<keyword evidence="8" id="KW-0671">Queuosine biosynthesis</keyword>
<dbReference type="RefSeq" id="WP_066825201.1">
    <property type="nucleotide sequence ID" value="NZ_LTBA01000017.1"/>
</dbReference>
<comment type="catalytic activity">
    <reaction evidence="8">
        <text>6-carboxy-5,6,7,8-tetrahydropterin + H(+) = 7-carboxy-7-carbaguanine + NH4(+)</text>
        <dbReference type="Rhea" id="RHEA:27974"/>
        <dbReference type="ChEBI" id="CHEBI:15378"/>
        <dbReference type="ChEBI" id="CHEBI:28938"/>
        <dbReference type="ChEBI" id="CHEBI:61032"/>
        <dbReference type="ChEBI" id="CHEBI:61036"/>
        <dbReference type="EC" id="4.3.99.3"/>
    </reaction>
</comment>
<evidence type="ECO:0000256" key="2">
    <source>
        <dbReference type="ARBA" id="ARBA00022691"/>
    </source>
</evidence>
<evidence type="ECO:0000259" key="9">
    <source>
        <dbReference type="PROSITE" id="PS51918"/>
    </source>
</evidence>
<dbReference type="PATRIC" id="fig|1121338.3.peg.1688"/>
<sequence>MKYRVVEKFTSINGEGKLSGQLSVFIRFAGCNLNCSYCDTQWANKKDVKYELMTAKEIYEYIKSTNIKNVTLTGGEPLIQDGILELLSVLSKDCELSVEIETNGSVDISLFSGIKFNPPKFTMDYKLASSNMEQYMLVNNFNFLGKKDIVKFVVGNIEDLKRAKYIIEEYDLANKTNVYISPVFGKIYMKDIVEFMKINTMNDVTLQMQLHKIIWDPQKRGV</sequence>
<evidence type="ECO:0000313" key="11">
    <source>
        <dbReference type="Proteomes" id="UP000075531"/>
    </source>
</evidence>
<accession>A0A151B428</accession>
<reference evidence="10 11" key="1">
    <citation type="submission" date="2016-02" db="EMBL/GenBank/DDBJ databases">
        <title>Genome sequence of Clostridium tepidiprofundi DSM 19306.</title>
        <authorList>
            <person name="Poehlein A."/>
            <person name="Daniel R."/>
        </authorList>
    </citation>
    <scope>NUCLEOTIDE SEQUENCE [LARGE SCALE GENOMIC DNA]</scope>
    <source>
        <strain evidence="10 11">DSM 19306</strain>
    </source>
</reference>
<feature type="binding site" evidence="8">
    <location>
        <position position="35"/>
    </location>
    <ligand>
        <name>[4Fe-4S] cluster</name>
        <dbReference type="ChEBI" id="CHEBI:49883"/>
        <note>4Fe-4S-S-AdoMet</note>
    </ligand>
</feature>
<evidence type="ECO:0000256" key="6">
    <source>
        <dbReference type="ARBA" id="ARBA00023014"/>
    </source>
</evidence>
<evidence type="ECO:0000313" key="10">
    <source>
        <dbReference type="EMBL" id="KYH34407.1"/>
    </source>
</evidence>
<dbReference type="GO" id="GO:0016840">
    <property type="term" value="F:carbon-nitrogen lyase activity"/>
    <property type="evidence" value="ECO:0007669"/>
    <property type="project" value="UniProtKB-UniRule"/>
</dbReference>
<dbReference type="Pfam" id="PF04055">
    <property type="entry name" value="Radical_SAM"/>
    <property type="match status" value="1"/>
</dbReference>
<dbReference type="STRING" id="1121338.CLTEP_16400"/>
<protein>
    <recommendedName>
        <fullName evidence="8">7-carboxy-7-deazaguanine synthase</fullName>
        <shortName evidence="8">CDG synthase</shortName>
        <ecNumber evidence="8">4.3.99.3</ecNumber>
    </recommendedName>
    <alternativeName>
        <fullName evidence="8">Queuosine biosynthesis protein QueE</fullName>
    </alternativeName>
</protein>
<feature type="binding site" evidence="8">
    <location>
        <position position="73"/>
    </location>
    <ligand>
        <name>substrate</name>
    </ligand>
</feature>
<dbReference type="InterPro" id="IPR007197">
    <property type="entry name" value="rSAM"/>
</dbReference>
<comment type="function">
    <text evidence="8">Catalyzes the complex heterocyclic radical-mediated conversion of 6-carboxy-5,6,7,8-tetrahydropterin (CPH4) to 7-carboxy-7-deazaguanine (CDG), a step common to the biosynthetic pathways of all 7-deazapurine-containing compounds.</text>
</comment>
<keyword evidence="2 8" id="KW-0949">S-adenosyl-L-methionine</keyword>
<comment type="cofactor">
    <cofactor evidence="8">
        <name>[4Fe-4S] cluster</name>
        <dbReference type="ChEBI" id="CHEBI:49883"/>
    </cofactor>
    <text evidence="8">Binds 1 [4Fe-4S] cluster. The cluster is coordinated with 3 cysteines and an exchangeable S-adenosyl-L-methionine.</text>
</comment>
<dbReference type="Gene3D" id="3.20.20.70">
    <property type="entry name" value="Aldolase class I"/>
    <property type="match status" value="1"/>
</dbReference>
<dbReference type="OrthoDB" id="9792276at2"/>
<dbReference type="InterPro" id="IPR058240">
    <property type="entry name" value="rSAM_sf"/>
</dbReference>
<dbReference type="GO" id="GO:0051539">
    <property type="term" value="F:4 iron, 4 sulfur cluster binding"/>
    <property type="evidence" value="ECO:0007669"/>
    <property type="project" value="UniProtKB-UniRule"/>
</dbReference>
<comment type="subunit">
    <text evidence="8">Homodimer.</text>
</comment>
<dbReference type="PANTHER" id="PTHR42836:SF1">
    <property type="entry name" value="7-CARBOXY-7-DEAZAGUANINE SYNTHASE"/>
    <property type="match status" value="1"/>
</dbReference>
<comment type="pathway">
    <text evidence="8">Purine metabolism; 7-cyano-7-deazaguanine biosynthesis.</text>
</comment>
<feature type="domain" description="Radical SAM core" evidence="9">
    <location>
        <begin position="18"/>
        <end position="217"/>
    </location>
</feature>
<dbReference type="HAMAP" id="MF_00917">
    <property type="entry name" value="QueE"/>
    <property type="match status" value="1"/>
</dbReference>
<dbReference type="EC" id="4.3.99.3" evidence="8"/>
<feature type="binding site" evidence="8">
    <location>
        <position position="38"/>
    </location>
    <ligand>
        <name>[4Fe-4S] cluster</name>
        <dbReference type="ChEBI" id="CHEBI:49883"/>
        <note>4Fe-4S-S-AdoMet</note>
    </ligand>
</feature>
<comment type="similarity">
    <text evidence="8">Belongs to the radical SAM superfamily. 7-carboxy-7-deazaguanine synthase family.</text>
</comment>
<keyword evidence="6 8" id="KW-0411">Iron-sulfur</keyword>
<evidence type="ECO:0000256" key="4">
    <source>
        <dbReference type="ARBA" id="ARBA00022842"/>
    </source>
</evidence>
<dbReference type="GO" id="GO:1904047">
    <property type="term" value="F:S-adenosyl-L-methionine binding"/>
    <property type="evidence" value="ECO:0007669"/>
    <property type="project" value="UniProtKB-UniRule"/>
</dbReference>
<dbReference type="AlphaFoldDB" id="A0A151B428"/>
<feature type="binding site" evidence="8">
    <location>
        <position position="75"/>
    </location>
    <ligand>
        <name>S-adenosyl-L-methionine</name>
        <dbReference type="ChEBI" id="CHEBI:59789"/>
    </ligand>
</feature>
<dbReference type="GO" id="GO:0000287">
    <property type="term" value="F:magnesium ion binding"/>
    <property type="evidence" value="ECO:0007669"/>
    <property type="project" value="UniProtKB-UniRule"/>
</dbReference>
<comment type="caution">
    <text evidence="8">Lacks conserved residue(s) required for the propagation of feature annotation.</text>
</comment>
<dbReference type="InterPro" id="IPR023868">
    <property type="entry name" value="7-CO-7-deazaGua_synth_put_Clo"/>
</dbReference>